<dbReference type="GO" id="GO:0006398">
    <property type="term" value="P:mRNA 3'-end processing by stem-loop binding and cleavage"/>
    <property type="evidence" value="ECO:0007669"/>
    <property type="project" value="TreeGrafter"/>
</dbReference>
<name>A0A9W7BRI4_9STRA</name>
<dbReference type="InterPro" id="IPR047575">
    <property type="entry name" value="Sm"/>
</dbReference>
<evidence type="ECO:0000313" key="4">
    <source>
        <dbReference type="Proteomes" id="UP001165160"/>
    </source>
</evidence>
<keyword evidence="4" id="KW-1185">Reference proteome</keyword>
<dbReference type="PANTHER" id="PTHR21415:SF1">
    <property type="entry name" value="U7 SNRNA-ASSOCIATED SM-LIKE PROTEIN LSM11"/>
    <property type="match status" value="1"/>
</dbReference>
<dbReference type="GO" id="GO:0071209">
    <property type="term" value="F:U7 snRNA binding"/>
    <property type="evidence" value="ECO:0007669"/>
    <property type="project" value="InterPro"/>
</dbReference>
<dbReference type="Gene3D" id="2.30.30.100">
    <property type="match status" value="1"/>
</dbReference>
<dbReference type="Proteomes" id="UP001165160">
    <property type="component" value="Unassembled WGS sequence"/>
</dbReference>
<proteinExistence type="predicted"/>
<accession>A0A9W7BRI4</accession>
<dbReference type="SMART" id="SM00651">
    <property type="entry name" value="Sm"/>
    <property type="match status" value="1"/>
</dbReference>
<comment type="caution">
    <text evidence="3">The sequence shown here is derived from an EMBL/GenBank/DDBJ whole genome shotgun (WGS) entry which is preliminary data.</text>
</comment>
<sequence length="304" mass="34542">MAEPSNISRQSLLARLTDYYKLVAPHLIEDSAAWQKRFDEIYEKFGGSIANETKLQAKLEKKYGRDVKLTVTESAFLQPPKSKRQKTSALNPRPKPKLSPQEEESLLRPSTKVLDFTRNDFDAYTALHSEEGTLNLVLSSTQVMDNIDRCRRILPSTDPFFVDRPVHKPSTTSSVVPASNPTSILPKKMKEDPPLVALAQSLSSTPLALLSRAAANRTKVSVMVRYINCIRGTVVGFVDGFDKHFNIILANAVEFYYPRSVDSNTLTQEEMERRRRSSRYKSRKFRQLIIRGDNVVSVQEYSRK</sequence>
<dbReference type="PANTHER" id="PTHR21415">
    <property type="entry name" value="U7 SNRNA-ASSOCIATED SM-LIKE PROTEIN LSM11"/>
    <property type="match status" value="1"/>
</dbReference>
<dbReference type="InterPro" id="IPR039267">
    <property type="entry name" value="Lsm11"/>
</dbReference>
<reference evidence="4" key="1">
    <citation type="journal article" date="2023" name="Commun. Biol.">
        <title>Genome analysis of Parmales, the sister group of diatoms, reveals the evolutionary specialization of diatoms from phago-mixotrophs to photoautotrophs.</title>
        <authorList>
            <person name="Ban H."/>
            <person name="Sato S."/>
            <person name="Yoshikawa S."/>
            <person name="Yamada K."/>
            <person name="Nakamura Y."/>
            <person name="Ichinomiya M."/>
            <person name="Sato N."/>
            <person name="Blanc-Mathieu R."/>
            <person name="Endo H."/>
            <person name="Kuwata A."/>
            <person name="Ogata H."/>
        </authorList>
    </citation>
    <scope>NUCLEOTIDE SEQUENCE [LARGE SCALE GENOMIC DNA]</scope>
    <source>
        <strain evidence="4">NIES 3699</strain>
    </source>
</reference>
<dbReference type="AlphaFoldDB" id="A0A9W7BRI4"/>
<dbReference type="PROSITE" id="PS52002">
    <property type="entry name" value="SM"/>
    <property type="match status" value="1"/>
</dbReference>
<gene>
    <name evidence="3" type="ORF">TrVE_jg12067</name>
</gene>
<dbReference type="GO" id="GO:0005683">
    <property type="term" value="C:U7 snRNP"/>
    <property type="evidence" value="ECO:0007669"/>
    <property type="project" value="TreeGrafter"/>
</dbReference>
<organism evidence="3 4">
    <name type="scientific">Triparma verrucosa</name>
    <dbReference type="NCBI Taxonomy" id="1606542"/>
    <lineage>
        <taxon>Eukaryota</taxon>
        <taxon>Sar</taxon>
        <taxon>Stramenopiles</taxon>
        <taxon>Ochrophyta</taxon>
        <taxon>Bolidophyceae</taxon>
        <taxon>Parmales</taxon>
        <taxon>Triparmaceae</taxon>
        <taxon>Triparma</taxon>
    </lineage>
</organism>
<dbReference type="InterPro" id="IPR010920">
    <property type="entry name" value="LSM_dom_sf"/>
</dbReference>
<feature type="domain" description="Sm" evidence="2">
    <location>
        <begin position="207"/>
        <end position="304"/>
    </location>
</feature>
<dbReference type="InterPro" id="IPR001163">
    <property type="entry name" value="Sm_dom_euk/arc"/>
</dbReference>
<dbReference type="Pfam" id="PF01423">
    <property type="entry name" value="LSM"/>
    <property type="match status" value="1"/>
</dbReference>
<feature type="region of interest" description="Disordered" evidence="1">
    <location>
        <begin position="74"/>
        <end position="106"/>
    </location>
</feature>
<evidence type="ECO:0000256" key="1">
    <source>
        <dbReference type="SAM" id="MobiDB-lite"/>
    </source>
</evidence>
<evidence type="ECO:0000259" key="2">
    <source>
        <dbReference type="PROSITE" id="PS52002"/>
    </source>
</evidence>
<dbReference type="EMBL" id="BRXX01000132">
    <property type="protein sequence ID" value="GMH92745.1"/>
    <property type="molecule type" value="Genomic_DNA"/>
</dbReference>
<dbReference type="SUPFAM" id="SSF50182">
    <property type="entry name" value="Sm-like ribonucleoproteins"/>
    <property type="match status" value="1"/>
</dbReference>
<protein>
    <recommendedName>
        <fullName evidence="2">Sm domain-containing protein</fullName>
    </recommendedName>
</protein>
<evidence type="ECO:0000313" key="3">
    <source>
        <dbReference type="EMBL" id="GMH92745.1"/>
    </source>
</evidence>